<dbReference type="PANTHER" id="PTHR23239:SF358">
    <property type="entry name" value="KERATIN, TYPE I CYTOSKELETAL 18"/>
    <property type="match status" value="1"/>
</dbReference>
<dbReference type="Proteomes" id="UP000736164">
    <property type="component" value="Unassembled WGS sequence"/>
</dbReference>
<evidence type="ECO:0000259" key="6">
    <source>
        <dbReference type="PROSITE" id="PS51842"/>
    </source>
</evidence>
<feature type="coiled-coil region" evidence="5">
    <location>
        <begin position="278"/>
        <end position="372"/>
    </location>
</feature>
<dbReference type="PROSITE" id="PS51842">
    <property type="entry name" value="IF_ROD_2"/>
    <property type="match status" value="1"/>
</dbReference>
<dbReference type="Pfam" id="PF00038">
    <property type="entry name" value="Filament"/>
    <property type="match status" value="1"/>
</dbReference>
<evidence type="ECO:0000313" key="7">
    <source>
        <dbReference type="EMBL" id="MBN3321468.1"/>
    </source>
</evidence>
<dbReference type="AlphaFoldDB" id="A0A8J7TFN3"/>
<feature type="non-terminal residue" evidence="7">
    <location>
        <position position="427"/>
    </location>
</feature>
<reference evidence="7" key="1">
    <citation type="journal article" date="2021" name="Cell">
        <title>Tracing the genetic footprints of vertebrate landing in non-teleost ray-finned fishes.</title>
        <authorList>
            <person name="Bi X."/>
            <person name="Wang K."/>
            <person name="Yang L."/>
            <person name="Pan H."/>
            <person name="Jiang H."/>
            <person name="Wei Q."/>
            <person name="Fang M."/>
            <person name="Yu H."/>
            <person name="Zhu C."/>
            <person name="Cai Y."/>
            <person name="He Y."/>
            <person name="Gan X."/>
            <person name="Zeng H."/>
            <person name="Yu D."/>
            <person name="Zhu Y."/>
            <person name="Jiang H."/>
            <person name="Qiu Q."/>
            <person name="Yang H."/>
            <person name="Zhang Y.E."/>
            <person name="Wang W."/>
            <person name="Zhu M."/>
            <person name="He S."/>
            <person name="Zhang G."/>
        </authorList>
    </citation>
    <scope>NUCLEOTIDE SEQUENCE</scope>
    <source>
        <strain evidence="7">Allg_001</strain>
    </source>
</reference>
<comment type="similarity">
    <text evidence="4">Belongs to the intermediate filament family.</text>
</comment>
<dbReference type="PANTHER" id="PTHR23239">
    <property type="entry name" value="INTERMEDIATE FILAMENT"/>
    <property type="match status" value="1"/>
</dbReference>
<feature type="coiled-coil region" evidence="5">
    <location>
        <begin position="80"/>
        <end position="149"/>
    </location>
</feature>
<dbReference type="EMBL" id="JAAWVO010055125">
    <property type="protein sequence ID" value="MBN3321468.1"/>
    <property type="molecule type" value="Genomic_DNA"/>
</dbReference>
<evidence type="ECO:0000256" key="1">
    <source>
        <dbReference type="ARBA" id="ARBA00022744"/>
    </source>
</evidence>
<evidence type="ECO:0000256" key="3">
    <source>
        <dbReference type="ARBA" id="ARBA00023054"/>
    </source>
</evidence>
<dbReference type="InterPro" id="IPR018039">
    <property type="entry name" value="IF_conserved"/>
</dbReference>
<dbReference type="InterPro" id="IPR039008">
    <property type="entry name" value="IF_rod_dom"/>
</dbReference>
<organism evidence="7 8">
    <name type="scientific">Atractosteus spatula</name>
    <name type="common">Alligator gar</name>
    <name type="synonym">Lepisosteus spatula</name>
    <dbReference type="NCBI Taxonomy" id="7917"/>
    <lineage>
        <taxon>Eukaryota</taxon>
        <taxon>Metazoa</taxon>
        <taxon>Chordata</taxon>
        <taxon>Craniata</taxon>
        <taxon>Vertebrata</taxon>
        <taxon>Euteleostomi</taxon>
        <taxon>Actinopterygii</taxon>
        <taxon>Neopterygii</taxon>
        <taxon>Holostei</taxon>
        <taxon>Semionotiformes</taxon>
        <taxon>Lepisosteidae</taxon>
        <taxon>Atractosteus</taxon>
    </lineage>
</organism>
<feature type="coiled-coil region" evidence="5">
    <location>
        <begin position="185"/>
        <end position="230"/>
    </location>
</feature>
<feature type="non-terminal residue" evidence="7">
    <location>
        <position position="1"/>
    </location>
</feature>
<dbReference type="SUPFAM" id="SSF64593">
    <property type="entry name" value="Intermediate filament protein, coiled coil region"/>
    <property type="match status" value="2"/>
</dbReference>
<comment type="caution">
    <text evidence="7">The sequence shown here is derived from an EMBL/GenBank/DDBJ whole genome shotgun (WGS) entry which is preliminary data.</text>
</comment>
<dbReference type="GO" id="GO:0005882">
    <property type="term" value="C:intermediate filament"/>
    <property type="evidence" value="ECO:0007669"/>
    <property type="project" value="UniProtKB-KW"/>
</dbReference>
<sequence length="427" mass="47944">MSFVIKSAVSPWNFSSLSGTEAAVQRGLRSSAGSMFGGAGGLGSQISVSSIKGLSNTLRPHFDINAGAAALGLNNEKETMQGLNDRLAGYLGRVRKLEEANQKLEDQIKDVMLKRGNTQKDWSAYEKPLADLKKQISDMTLENARLVLQIDNARLAADDFKVKWEAELAMRQGVEQDISGLRKIIDDTNMGRMQLESQIESLKEELAFLKKNHEEEVAAIQAQINDSNVSVEMDTPKGPDLNETINQIRREYEKAVQKNQGDTEAWYQNKFDGLSAEVNQNTEALQAGKSELNDLRRQRQALEIDLQGLHNMNRSLEDTLRDTENSYANDMNRLNQIILQLEAELGQVRADIERQANEYTALLNMKMQLEAEIDTYHRLLEGEDGRVDLEQPVNEEPKKESVKKVVVINQELVDGMVVSQNEIQLEP</sequence>
<dbReference type="FunFam" id="1.20.5.500:FF:000001">
    <property type="entry name" value="Type II keratin 23"/>
    <property type="match status" value="1"/>
</dbReference>
<accession>A0A8J7TFN3</accession>
<dbReference type="Gene3D" id="1.20.5.170">
    <property type="match status" value="1"/>
</dbReference>
<protein>
    <submittedName>
        <fullName evidence="7">K1C18 protein</fullName>
    </submittedName>
</protein>
<dbReference type="FunFam" id="1.20.5.170:FF:000002">
    <property type="entry name" value="Type I keratin KA11"/>
    <property type="match status" value="1"/>
</dbReference>
<dbReference type="SMART" id="SM01391">
    <property type="entry name" value="Filament"/>
    <property type="match status" value="1"/>
</dbReference>
<keyword evidence="3 5" id="KW-0175">Coiled coil</keyword>
<feature type="domain" description="IF rod" evidence="6">
    <location>
        <begin position="76"/>
        <end position="387"/>
    </location>
</feature>
<keyword evidence="2 4" id="KW-0403">Intermediate filament</keyword>
<proteinExistence type="inferred from homology"/>
<gene>
    <name evidence="7" type="primary">Krt18_1</name>
    <name evidence="7" type="ORF">GTO95_0004323</name>
</gene>
<keyword evidence="1" id="KW-0416">Keratin</keyword>
<keyword evidence="8" id="KW-1185">Reference proteome</keyword>
<evidence type="ECO:0000313" key="8">
    <source>
        <dbReference type="Proteomes" id="UP000736164"/>
    </source>
</evidence>
<dbReference type="FunFam" id="1.20.5.1160:FF:000002">
    <property type="entry name" value="Type I keratin 10"/>
    <property type="match status" value="1"/>
</dbReference>
<dbReference type="Gene3D" id="1.20.5.1160">
    <property type="entry name" value="Vasodilator-stimulated phosphoprotein"/>
    <property type="match status" value="1"/>
</dbReference>
<dbReference type="GO" id="GO:0005198">
    <property type="term" value="F:structural molecule activity"/>
    <property type="evidence" value="ECO:0007669"/>
    <property type="project" value="InterPro"/>
</dbReference>
<evidence type="ECO:0000256" key="5">
    <source>
        <dbReference type="SAM" id="Coils"/>
    </source>
</evidence>
<evidence type="ECO:0000256" key="2">
    <source>
        <dbReference type="ARBA" id="ARBA00022754"/>
    </source>
</evidence>
<dbReference type="PROSITE" id="PS00226">
    <property type="entry name" value="IF_ROD_1"/>
    <property type="match status" value="1"/>
</dbReference>
<dbReference type="SUPFAM" id="SSF90257">
    <property type="entry name" value="Myosin rod fragments"/>
    <property type="match status" value="1"/>
</dbReference>
<evidence type="ECO:0000256" key="4">
    <source>
        <dbReference type="RuleBase" id="RU000685"/>
    </source>
</evidence>
<dbReference type="Gene3D" id="1.20.5.500">
    <property type="entry name" value="Single helix bin"/>
    <property type="match status" value="1"/>
</dbReference>
<dbReference type="PRINTS" id="PR01248">
    <property type="entry name" value="TYPE1KERATIN"/>
</dbReference>
<dbReference type="InterPro" id="IPR002957">
    <property type="entry name" value="Keratin_I"/>
</dbReference>
<name>A0A8J7TFN3_ATRSP</name>